<organism evidence="1 2">
    <name type="scientific">Bauhinia variegata</name>
    <name type="common">Purple orchid tree</name>
    <name type="synonym">Phanera variegata</name>
    <dbReference type="NCBI Taxonomy" id="167791"/>
    <lineage>
        <taxon>Eukaryota</taxon>
        <taxon>Viridiplantae</taxon>
        <taxon>Streptophyta</taxon>
        <taxon>Embryophyta</taxon>
        <taxon>Tracheophyta</taxon>
        <taxon>Spermatophyta</taxon>
        <taxon>Magnoliopsida</taxon>
        <taxon>eudicotyledons</taxon>
        <taxon>Gunneridae</taxon>
        <taxon>Pentapetalae</taxon>
        <taxon>rosids</taxon>
        <taxon>fabids</taxon>
        <taxon>Fabales</taxon>
        <taxon>Fabaceae</taxon>
        <taxon>Cercidoideae</taxon>
        <taxon>Cercideae</taxon>
        <taxon>Bauhiniinae</taxon>
        <taxon>Bauhinia</taxon>
    </lineage>
</organism>
<evidence type="ECO:0000313" key="2">
    <source>
        <dbReference type="Proteomes" id="UP000828941"/>
    </source>
</evidence>
<comment type="caution">
    <text evidence="1">The sequence shown here is derived from an EMBL/GenBank/DDBJ whole genome shotgun (WGS) entry which is preliminary data.</text>
</comment>
<evidence type="ECO:0000313" key="1">
    <source>
        <dbReference type="EMBL" id="KAI4345666.1"/>
    </source>
</evidence>
<proteinExistence type="predicted"/>
<protein>
    <submittedName>
        <fullName evidence="1">Uncharacterized protein</fullName>
    </submittedName>
</protein>
<name>A0ACB9PBF9_BAUVA</name>
<keyword evidence="2" id="KW-1185">Reference proteome</keyword>
<accession>A0ACB9PBF9</accession>
<dbReference type="EMBL" id="CM039430">
    <property type="protein sequence ID" value="KAI4345666.1"/>
    <property type="molecule type" value="Genomic_DNA"/>
</dbReference>
<reference evidence="1 2" key="1">
    <citation type="journal article" date="2022" name="DNA Res.">
        <title>Chromosomal-level genome assembly of the orchid tree Bauhinia variegata (Leguminosae; Cercidoideae) supports the allotetraploid origin hypothesis of Bauhinia.</title>
        <authorList>
            <person name="Zhong Y."/>
            <person name="Chen Y."/>
            <person name="Zheng D."/>
            <person name="Pang J."/>
            <person name="Liu Y."/>
            <person name="Luo S."/>
            <person name="Meng S."/>
            <person name="Qian L."/>
            <person name="Wei D."/>
            <person name="Dai S."/>
            <person name="Zhou R."/>
        </authorList>
    </citation>
    <scope>NUCLEOTIDE SEQUENCE [LARGE SCALE GENOMIC DNA]</scope>
    <source>
        <strain evidence="1">BV-YZ2020</strain>
    </source>
</reference>
<gene>
    <name evidence="1" type="ORF">L6164_012766</name>
</gene>
<sequence>MVIRERLPFLLLCFLVVASLSVSSASDHSPSEESEQPSDRRLPWPWKWDPDRKHQENPFHFPSQLFQSRYKSEMGHISLLQRFDKNNRILNGITNYRLLSFEARPQTFVLPHITDADYLIYVMSGKLLFTLMYANHRESYRLERDDVLILPAGALAYVANLDDNQNFQVMHLVIPINIPGEFSDVFPGIQRKPRSFYHGFGRQTLEASFNSPYKDILRALLGEKEEERTDVLVRISKEQIEELSRDAKSSQETSLGIGPFNLRNFLNPYSNNYGRYWEAHPNLLPQLQEFDVAVCLMELNPGSLLLPHLNSKAWVVAYVTQGSGLLEMAAPWRDNEDAEEYGEIQRLSTQLNEGHAFVIPPGYPFAVTASNNNTLRILRFEINIQRNRRIFLAGGRSNVIAQIQGIAKELIFSGSADQVEGLLRNQRQSYFVSAAQHQQQQQGGESRDPLKSILSAFA</sequence>
<dbReference type="Proteomes" id="UP000828941">
    <property type="component" value="Chromosome 5"/>
</dbReference>